<dbReference type="EMBL" id="GL888247">
    <property type="protein sequence ID" value="EGI63879.1"/>
    <property type="molecule type" value="Genomic_DNA"/>
</dbReference>
<feature type="compositionally biased region" description="Polar residues" evidence="1">
    <location>
        <begin position="43"/>
        <end position="52"/>
    </location>
</feature>
<name>F4WPJ4_ACREC</name>
<feature type="compositionally biased region" description="Basic and acidic residues" evidence="1">
    <location>
        <begin position="66"/>
        <end position="81"/>
    </location>
</feature>
<feature type="region of interest" description="Disordered" evidence="1">
    <location>
        <begin position="1"/>
        <end position="179"/>
    </location>
</feature>
<organism evidence="3">
    <name type="scientific">Acromyrmex echinatior</name>
    <name type="common">Panamanian leafcutter ant</name>
    <name type="synonym">Acromyrmex octospinosus echinatior</name>
    <dbReference type="NCBI Taxonomy" id="103372"/>
    <lineage>
        <taxon>Eukaryota</taxon>
        <taxon>Metazoa</taxon>
        <taxon>Ecdysozoa</taxon>
        <taxon>Arthropoda</taxon>
        <taxon>Hexapoda</taxon>
        <taxon>Insecta</taxon>
        <taxon>Pterygota</taxon>
        <taxon>Neoptera</taxon>
        <taxon>Endopterygota</taxon>
        <taxon>Hymenoptera</taxon>
        <taxon>Apocrita</taxon>
        <taxon>Aculeata</taxon>
        <taxon>Formicoidea</taxon>
        <taxon>Formicidae</taxon>
        <taxon>Myrmicinae</taxon>
        <taxon>Acromyrmex</taxon>
    </lineage>
</organism>
<dbReference type="AlphaFoldDB" id="F4WPJ4"/>
<keyword evidence="3" id="KW-1185">Reference proteome</keyword>
<accession>F4WPJ4</accession>
<proteinExistence type="predicted"/>
<reference evidence="2" key="1">
    <citation type="submission" date="2011-02" db="EMBL/GenBank/DDBJ databases">
        <title>The genome of the leaf-cutting ant Acromyrmex echinatior suggests key adaptations to social evolution and fungus farming.</title>
        <authorList>
            <person name="Nygaard S."/>
            <person name="Zhang G."/>
        </authorList>
    </citation>
    <scope>NUCLEOTIDE SEQUENCE</scope>
</reference>
<feature type="compositionally biased region" description="Gly residues" evidence="1">
    <location>
        <begin position="10"/>
        <end position="20"/>
    </location>
</feature>
<gene>
    <name evidence="2" type="ORF">G5I_07709</name>
</gene>
<dbReference type="InParanoid" id="F4WPJ4"/>
<evidence type="ECO:0000313" key="3">
    <source>
        <dbReference type="Proteomes" id="UP000007755"/>
    </source>
</evidence>
<protein>
    <submittedName>
        <fullName evidence="2">Uncharacterized protein</fullName>
    </submittedName>
</protein>
<evidence type="ECO:0000313" key="2">
    <source>
        <dbReference type="EMBL" id="EGI63879.1"/>
    </source>
</evidence>
<sequence>MCPAAKGRQDCGGGALGGSGNKNEELSKPPFTPEEMRGGGEQVSPQHRSSVGATKLRTAATSEAATCKDGKPTCTREKDTCSVETGRPGKAAAPQGGGGVGDLPSWGVRGDNATRQGEGCLWQPRPPPRSTGPFCIPSRNAAGNSGGAPLSTPIGWPTGATPSSKEWGGGGHFASLPESDVGEGLRRVKARQCGGLLPAAQLEPGGL</sequence>
<evidence type="ECO:0000256" key="1">
    <source>
        <dbReference type="SAM" id="MobiDB-lite"/>
    </source>
</evidence>
<dbReference type="Proteomes" id="UP000007755">
    <property type="component" value="Unassembled WGS sequence"/>
</dbReference>